<proteinExistence type="inferred from homology"/>
<evidence type="ECO:0000256" key="3">
    <source>
        <dbReference type="ARBA" id="ARBA00013017"/>
    </source>
</evidence>
<feature type="domain" description="Thioredoxin" evidence="13">
    <location>
        <begin position="20"/>
        <end position="172"/>
    </location>
</feature>
<dbReference type="AlphaFoldDB" id="A0A843YQL7"/>
<dbReference type="InterPro" id="IPR000866">
    <property type="entry name" value="AhpC/TSA"/>
</dbReference>
<dbReference type="PROSITE" id="PS51352">
    <property type="entry name" value="THIOREDOXIN_2"/>
    <property type="match status" value="1"/>
</dbReference>
<dbReference type="OrthoDB" id="9812811at2"/>
<keyword evidence="8" id="KW-0676">Redox-active center</keyword>
<evidence type="ECO:0000256" key="12">
    <source>
        <dbReference type="ARBA" id="ARBA00049091"/>
    </source>
</evidence>
<protein>
    <recommendedName>
        <fullName evidence="3">thioredoxin-dependent peroxiredoxin</fullName>
        <ecNumber evidence="3">1.11.1.24</ecNumber>
    </recommendedName>
    <alternativeName>
        <fullName evidence="9">Thioredoxin peroxidase</fullName>
    </alternativeName>
    <alternativeName>
        <fullName evidence="11">Thioredoxin-dependent peroxiredoxin Bcp</fullName>
    </alternativeName>
</protein>
<evidence type="ECO:0000256" key="8">
    <source>
        <dbReference type="ARBA" id="ARBA00023284"/>
    </source>
</evidence>
<dbReference type="InterPro" id="IPR036249">
    <property type="entry name" value="Thioredoxin-like_sf"/>
</dbReference>
<evidence type="ECO:0000256" key="7">
    <source>
        <dbReference type="ARBA" id="ARBA00023157"/>
    </source>
</evidence>
<dbReference type="InterPro" id="IPR050924">
    <property type="entry name" value="Peroxiredoxin_BCP/PrxQ"/>
</dbReference>
<dbReference type="GO" id="GO:0045454">
    <property type="term" value="P:cell redox homeostasis"/>
    <property type="evidence" value="ECO:0007669"/>
    <property type="project" value="TreeGrafter"/>
</dbReference>
<keyword evidence="7" id="KW-1015">Disulfide bond</keyword>
<dbReference type="PANTHER" id="PTHR42801">
    <property type="entry name" value="THIOREDOXIN-DEPENDENT PEROXIDE REDUCTASE"/>
    <property type="match status" value="1"/>
</dbReference>
<evidence type="ECO:0000256" key="2">
    <source>
        <dbReference type="ARBA" id="ARBA00011245"/>
    </source>
</evidence>
<comment type="similarity">
    <text evidence="10">Belongs to the peroxiredoxin family. BCP/PrxQ subfamily.</text>
</comment>
<comment type="function">
    <text evidence="1">Thiol-specific peroxidase that catalyzes the reduction of hydrogen peroxide and organic hydroperoxides to water and alcohols, respectively. Plays a role in cell protection against oxidative stress by detoxifying peroxides and as sensor of hydrogen peroxide-mediated signaling events.</text>
</comment>
<evidence type="ECO:0000313" key="14">
    <source>
        <dbReference type="EMBL" id="MQQ99680.1"/>
    </source>
</evidence>
<sequence>MNNCVSIFQEQDNKVAEQPSILNKTVPEFSAAMTGDQTFTLSNYQGKNLVLYFYPKDNTPGCTTEGIQFRDLYPEFQQHNTHLFGISRDSLRSHENFKAKLEMPFDLISDPDETLCNMFNVMKMKNMYGKQVRGIERSTFVIDGNGKLVKEWRGVKVPGHVADVLEFVKTLA</sequence>
<keyword evidence="6" id="KW-0560">Oxidoreductase</keyword>
<reference evidence="14 15" key="1">
    <citation type="submission" date="2019-10" db="EMBL/GenBank/DDBJ databases">
        <title>Glaciimonas soli sp. nov., a psychrophilic bacterium isolated from the forest soil of a high elevation mountain in Taiwan.</title>
        <authorList>
            <person name="Wang L.-T."/>
            <person name="Shieh W.Y."/>
        </authorList>
    </citation>
    <scope>NUCLEOTIDE SEQUENCE [LARGE SCALE GENOMIC DNA]</scope>
    <source>
        <strain evidence="14 15">GS1</strain>
    </source>
</reference>
<keyword evidence="5" id="KW-0049">Antioxidant</keyword>
<evidence type="ECO:0000256" key="5">
    <source>
        <dbReference type="ARBA" id="ARBA00022862"/>
    </source>
</evidence>
<comment type="catalytic activity">
    <reaction evidence="12">
        <text>a hydroperoxide + [thioredoxin]-dithiol = an alcohol + [thioredoxin]-disulfide + H2O</text>
        <dbReference type="Rhea" id="RHEA:62620"/>
        <dbReference type="Rhea" id="RHEA-COMP:10698"/>
        <dbReference type="Rhea" id="RHEA-COMP:10700"/>
        <dbReference type="ChEBI" id="CHEBI:15377"/>
        <dbReference type="ChEBI" id="CHEBI:29950"/>
        <dbReference type="ChEBI" id="CHEBI:30879"/>
        <dbReference type="ChEBI" id="CHEBI:35924"/>
        <dbReference type="ChEBI" id="CHEBI:50058"/>
        <dbReference type="EC" id="1.11.1.24"/>
    </reaction>
</comment>
<keyword evidence="4" id="KW-0575">Peroxidase</keyword>
<evidence type="ECO:0000256" key="10">
    <source>
        <dbReference type="ARBA" id="ARBA00038489"/>
    </source>
</evidence>
<dbReference type="SUPFAM" id="SSF52833">
    <property type="entry name" value="Thioredoxin-like"/>
    <property type="match status" value="1"/>
</dbReference>
<dbReference type="Gene3D" id="3.40.30.10">
    <property type="entry name" value="Glutaredoxin"/>
    <property type="match status" value="1"/>
</dbReference>
<name>A0A843YQL7_9BURK</name>
<dbReference type="GO" id="GO:0005737">
    <property type="term" value="C:cytoplasm"/>
    <property type="evidence" value="ECO:0007669"/>
    <property type="project" value="TreeGrafter"/>
</dbReference>
<keyword evidence="15" id="KW-1185">Reference proteome</keyword>
<dbReference type="CDD" id="cd03017">
    <property type="entry name" value="PRX_BCP"/>
    <property type="match status" value="1"/>
</dbReference>
<dbReference type="FunFam" id="3.40.30.10:FF:000007">
    <property type="entry name" value="Thioredoxin-dependent thiol peroxidase"/>
    <property type="match status" value="1"/>
</dbReference>
<gene>
    <name evidence="14" type="ORF">GEV47_03135</name>
</gene>
<accession>A0A843YQL7</accession>
<evidence type="ECO:0000256" key="4">
    <source>
        <dbReference type="ARBA" id="ARBA00022559"/>
    </source>
</evidence>
<dbReference type="InterPro" id="IPR013766">
    <property type="entry name" value="Thioredoxin_domain"/>
</dbReference>
<dbReference type="RefSeq" id="WP_153233234.1">
    <property type="nucleotide sequence ID" value="NZ_WINI01000001.1"/>
</dbReference>
<organism evidence="14 15">
    <name type="scientific">Glaciimonas soli</name>
    <dbReference type="NCBI Taxonomy" id="2590999"/>
    <lineage>
        <taxon>Bacteria</taxon>
        <taxon>Pseudomonadati</taxon>
        <taxon>Pseudomonadota</taxon>
        <taxon>Betaproteobacteria</taxon>
        <taxon>Burkholderiales</taxon>
        <taxon>Oxalobacteraceae</taxon>
        <taxon>Glaciimonas</taxon>
    </lineage>
</organism>
<comment type="subunit">
    <text evidence="2">Monomer.</text>
</comment>
<comment type="caution">
    <text evidence="14">The sequence shown here is derived from an EMBL/GenBank/DDBJ whole genome shotgun (WGS) entry which is preliminary data.</text>
</comment>
<dbReference type="Proteomes" id="UP000451565">
    <property type="component" value="Unassembled WGS sequence"/>
</dbReference>
<dbReference type="EMBL" id="WINI01000001">
    <property type="protein sequence ID" value="MQQ99680.1"/>
    <property type="molecule type" value="Genomic_DNA"/>
</dbReference>
<evidence type="ECO:0000313" key="15">
    <source>
        <dbReference type="Proteomes" id="UP000451565"/>
    </source>
</evidence>
<dbReference type="EC" id="1.11.1.24" evidence="3"/>
<dbReference type="GO" id="GO:0008379">
    <property type="term" value="F:thioredoxin peroxidase activity"/>
    <property type="evidence" value="ECO:0007669"/>
    <property type="project" value="TreeGrafter"/>
</dbReference>
<dbReference type="GO" id="GO:0034599">
    <property type="term" value="P:cellular response to oxidative stress"/>
    <property type="evidence" value="ECO:0007669"/>
    <property type="project" value="TreeGrafter"/>
</dbReference>
<evidence type="ECO:0000256" key="11">
    <source>
        <dbReference type="ARBA" id="ARBA00042639"/>
    </source>
</evidence>
<dbReference type="PANTHER" id="PTHR42801:SF4">
    <property type="entry name" value="AHPC_TSA FAMILY PROTEIN"/>
    <property type="match status" value="1"/>
</dbReference>
<evidence type="ECO:0000256" key="1">
    <source>
        <dbReference type="ARBA" id="ARBA00003330"/>
    </source>
</evidence>
<dbReference type="Pfam" id="PF00578">
    <property type="entry name" value="AhpC-TSA"/>
    <property type="match status" value="1"/>
</dbReference>
<evidence type="ECO:0000256" key="6">
    <source>
        <dbReference type="ARBA" id="ARBA00023002"/>
    </source>
</evidence>
<evidence type="ECO:0000259" key="13">
    <source>
        <dbReference type="PROSITE" id="PS51352"/>
    </source>
</evidence>
<evidence type="ECO:0000256" key="9">
    <source>
        <dbReference type="ARBA" id="ARBA00032824"/>
    </source>
</evidence>